<dbReference type="RefSeq" id="WP_379712508.1">
    <property type="nucleotide sequence ID" value="NZ_JBHTBS010000005.1"/>
</dbReference>
<evidence type="ECO:0008006" key="4">
    <source>
        <dbReference type="Google" id="ProtNLM"/>
    </source>
</evidence>
<dbReference type="Proteomes" id="UP001596472">
    <property type="component" value="Unassembled WGS sequence"/>
</dbReference>
<sequence>MKSFRIFFSLLIPFSIGTLCAEDSRDRIRLPLRVHLIEGAEMVREAAKPGGEATRTVMEMPLSIEDATQIMKQVNEIWAPAGIEWITNPAMGGGGIMAEKAGGGRLSKTETQKLAQLVVARDRKSKLNYMSKVYPALADPAKNESINPDGSLNQDVPRMYHLYLFPYIGQTLQGTASISGTIAVVGVYSDKKPNKNGFPKLRPSVVSGKSRPLLSPENFPEDGALSATIAHELGHNLSLLHFDEGMEDNLMKGHVKLRLSPAQIKQARAQARKGPQLGKGGDS</sequence>
<feature type="region of interest" description="Disordered" evidence="1">
    <location>
        <begin position="264"/>
        <end position="283"/>
    </location>
</feature>
<name>A0ABW2L9R0_9BACT</name>
<comment type="caution">
    <text evidence="2">The sequence shown here is derived from an EMBL/GenBank/DDBJ whole genome shotgun (WGS) entry which is preliminary data.</text>
</comment>
<accession>A0ABW2L9R0</accession>
<dbReference type="SUPFAM" id="SSF55486">
    <property type="entry name" value="Metalloproteases ('zincins'), catalytic domain"/>
    <property type="match status" value="1"/>
</dbReference>
<gene>
    <name evidence="2" type="ORF">ACFQY0_11660</name>
</gene>
<proteinExistence type="predicted"/>
<reference evidence="3" key="1">
    <citation type="journal article" date="2019" name="Int. J. Syst. Evol. Microbiol.">
        <title>The Global Catalogue of Microorganisms (GCM) 10K type strain sequencing project: providing services to taxonomists for standard genome sequencing and annotation.</title>
        <authorList>
            <consortium name="The Broad Institute Genomics Platform"/>
            <consortium name="The Broad Institute Genome Sequencing Center for Infectious Disease"/>
            <person name="Wu L."/>
            <person name="Ma J."/>
        </authorList>
    </citation>
    <scope>NUCLEOTIDE SEQUENCE [LARGE SCALE GENOMIC DNA]</scope>
    <source>
        <strain evidence="3">CGMCC 4.1467</strain>
    </source>
</reference>
<dbReference type="EMBL" id="JBHTBS010000005">
    <property type="protein sequence ID" value="MFC7337836.1"/>
    <property type="molecule type" value="Genomic_DNA"/>
</dbReference>
<evidence type="ECO:0000313" key="3">
    <source>
        <dbReference type="Proteomes" id="UP001596472"/>
    </source>
</evidence>
<keyword evidence="3" id="KW-1185">Reference proteome</keyword>
<feature type="compositionally biased region" description="Low complexity" evidence="1">
    <location>
        <begin position="264"/>
        <end position="273"/>
    </location>
</feature>
<evidence type="ECO:0000256" key="1">
    <source>
        <dbReference type="SAM" id="MobiDB-lite"/>
    </source>
</evidence>
<protein>
    <recommendedName>
        <fullName evidence="4">Peptidase M10 metallopeptidase domain-containing protein</fullName>
    </recommendedName>
</protein>
<evidence type="ECO:0000313" key="2">
    <source>
        <dbReference type="EMBL" id="MFC7337836.1"/>
    </source>
</evidence>
<organism evidence="2 3">
    <name type="scientific">Haloferula chungangensis</name>
    <dbReference type="NCBI Taxonomy" id="1048331"/>
    <lineage>
        <taxon>Bacteria</taxon>
        <taxon>Pseudomonadati</taxon>
        <taxon>Verrucomicrobiota</taxon>
        <taxon>Verrucomicrobiia</taxon>
        <taxon>Verrucomicrobiales</taxon>
        <taxon>Verrucomicrobiaceae</taxon>
        <taxon>Haloferula</taxon>
    </lineage>
</organism>